<dbReference type="InterPro" id="IPR001680">
    <property type="entry name" value="WD40_rpt"/>
</dbReference>
<keyword evidence="9" id="KW-0539">Nucleus</keyword>
<evidence type="ECO:0000313" key="15">
    <source>
        <dbReference type="Proteomes" id="UP000095283"/>
    </source>
</evidence>
<feature type="domain" description="PHD-type" evidence="13">
    <location>
        <begin position="1059"/>
        <end position="1109"/>
    </location>
</feature>
<dbReference type="Pfam" id="PF14051">
    <property type="entry name" value="DPF1-3_N"/>
    <property type="match status" value="1"/>
</dbReference>
<evidence type="ECO:0000256" key="4">
    <source>
        <dbReference type="ARBA" id="ARBA00022737"/>
    </source>
</evidence>
<keyword evidence="3" id="KW-0479">Metal-binding</keyword>
<dbReference type="InterPro" id="IPR013083">
    <property type="entry name" value="Znf_RING/FYVE/PHD"/>
</dbReference>
<feature type="repeat" description="WD" evidence="11">
    <location>
        <begin position="135"/>
        <end position="165"/>
    </location>
</feature>
<sequence>MESCKRNDRVIIRVFDSDSSHVYGILPSTVGLFVFGERRVTYVSRNELNRSCVIPTSRVAFLFTCNTVVLYNYSVDTNRFEIDEITRVQSVHTAVLLKALLIGDSWDKLITIVGTVFGDILIARPSTGSSILRRFRGHTGMIFGLMLSDDKLFSISDDRSLRVWNAFGIEDIQDGEIVKDFTELSCVYGHCARPFAICRDDGGALYTGGMDQTVCKWYLDGSSLVLLAKKPVSNGAIRSLYCKENNLYVGSENGGIICMDISTMGDITTPILIDTCSGLRGFARSGNDLYTVNYKGHVYLNGSLISNPSVIMRYLVNSLGIDNKNSPVVLAYGDSDIAIYHGGKCLSGLLSHNTRILSALTNGTHVFVYTLGKIGFLYTINGEKVNIFHAEPCLSTVNKTKPLVPSCITMGRLDKKNVIIIGSTSGHLLYAFYGNDEKNVEFVMSRENLLSVSLPLSQVRTISPALHRGQIIFVRALNLLEKDVIVMTASVDHDMVFSQYSLANNSWNELLRFPEINGYTCIDVESDTSDNFKIVTGGEKGSLSMRIGKWKDLLKDGFVSMHVDFFTHPSNTRIVDLKFVKDSYDGHLQFVAACANGTIDLLNYFGTTNNSVGFQLLANIAAPNNSMFTQICAWRVEDAIYLNSVSTSGKLNNWKLDDSTAGFVKINEIGVDKCGLSSMSTLISDGTEYVIVGSESGKIIIFKIIPHIWEIRILATICYHAATVTGIHLTSTPIGLKIRSISLDCRLAEHDFCIENGLCSFVRSIPLGVWDPAAIEIFRFRYPFYDQQTGTAQRLNPSYYRLKEQRYYCKDPNTVLQYAAPRWRRKGGAPSDAIEMKMFLRDNPALDAAVNSANHIPTQNSDFLSADISNDSFGTSKGTPKPSAFEFNEDLDEDLSGDDGGSDEDDWAAKRKGRKSIGKSKKKASDGGNKGGGTSSRTAVVGILAPTGQASPTDLDEKRNVCTRCGAKYKSLAGLSYHNAYVHNELSPNAINKLLSTSVEVSDFCDLCLGSRFMNKSSKKPEELVTCHDCGRSGHPSCLSFNQNVSVIINRYGWQCIECKSCTICGTSENDDQLLFCDDCDRGYHLYCLRPPLKKAPDNEYSCRLCQAEFGSRASAPAPPPVQ</sequence>
<keyword evidence="8" id="KW-0804">Transcription</keyword>
<organism evidence="15 16">
    <name type="scientific">Heterorhabditis bacteriophora</name>
    <name type="common">Entomopathogenic nematode worm</name>
    <dbReference type="NCBI Taxonomy" id="37862"/>
    <lineage>
        <taxon>Eukaryota</taxon>
        <taxon>Metazoa</taxon>
        <taxon>Ecdysozoa</taxon>
        <taxon>Nematoda</taxon>
        <taxon>Chromadorea</taxon>
        <taxon>Rhabditida</taxon>
        <taxon>Rhabditina</taxon>
        <taxon>Rhabditomorpha</taxon>
        <taxon>Strongyloidea</taxon>
        <taxon>Heterorhabditidae</taxon>
        <taxon>Heterorhabditis</taxon>
    </lineage>
</organism>
<keyword evidence="11" id="KW-0853">WD repeat</keyword>
<dbReference type="Gene3D" id="3.30.40.10">
    <property type="entry name" value="Zinc/RING finger domain, C3HC4 (zinc finger)"/>
    <property type="match status" value="1"/>
</dbReference>
<evidence type="ECO:0000256" key="2">
    <source>
        <dbReference type="ARBA" id="ARBA00010539"/>
    </source>
</evidence>
<dbReference type="GO" id="GO:0007399">
    <property type="term" value="P:nervous system development"/>
    <property type="evidence" value="ECO:0007669"/>
    <property type="project" value="TreeGrafter"/>
</dbReference>
<dbReference type="SUPFAM" id="SSF57903">
    <property type="entry name" value="FYVE/PHD zinc finger"/>
    <property type="match status" value="1"/>
</dbReference>
<dbReference type="SUPFAM" id="SSF50978">
    <property type="entry name" value="WD40 repeat-like"/>
    <property type="match status" value="1"/>
</dbReference>
<comment type="subcellular location">
    <subcellularLocation>
        <location evidence="1">Nucleus</location>
    </subcellularLocation>
</comment>
<dbReference type="InterPro" id="IPR011011">
    <property type="entry name" value="Znf_FYVE_PHD"/>
</dbReference>
<dbReference type="InterPro" id="IPR036322">
    <property type="entry name" value="WD40_repeat_dom_sf"/>
</dbReference>
<keyword evidence="6" id="KW-0862">Zinc</keyword>
<dbReference type="GO" id="GO:0071565">
    <property type="term" value="C:nBAF complex"/>
    <property type="evidence" value="ECO:0007669"/>
    <property type="project" value="TreeGrafter"/>
</dbReference>
<evidence type="ECO:0000256" key="12">
    <source>
        <dbReference type="SAM" id="MobiDB-lite"/>
    </source>
</evidence>
<keyword evidence="15" id="KW-1185">Reference proteome</keyword>
<dbReference type="PROSITE" id="PS50157">
    <property type="entry name" value="ZINC_FINGER_C2H2_2"/>
    <property type="match status" value="1"/>
</dbReference>
<accession>A0A1I7XVP1</accession>
<evidence type="ECO:0000259" key="13">
    <source>
        <dbReference type="PROSITE" id="PS50016"/>
    </source>
</evidence>
<feature type="compositionally biased region" description="Basic residues" evidence="12">
    <location>
        <begin position="910"/>
        <end position="922"/>
    </location>
</feature>
<evidence type="ECO:0000256" key="8">
    <source>
        <dbReference type="ARBA" id="ARBA00023163"/>
    </source>
</evidence>
<dbReference type="SMART" id="SM00249">
    <property type="entry name" value="PHD"/>
    <property type="match status" value="2"/>
</dbReference>
<evidence type="ECO:0000256" key="5">
    <source>
        <dbReference type="ARBA" id="ARBA00022771"/>
    </source>
</evidence>
<evidence type="ECO:0000256" key="10">
    <source>
        <dbReference type="PROSITE-ProRule" id="PRU00042"/>
    </source>
</evidence>
<feature type="domain" description="C2H2-type" evidence="14">
    <location>
        <begin position="960"/>
        <end position="988"/>
    </location>
</feature>
<dbReference type="PANTHER" id="PTHR45888">
    <property type="entry name" value="HL01030P-RELATED"/>
    <property type="match status" value="1"/>
</dbReference>
<feature type="region of interest" description="Disordered" evidence="12">
    <location>
        <begin position="874"/>
        <end position="940"/>
    </location>
</feature>
<dbReference type="InterPro" id="IPR013087">
    <property type="entry name" value="Znf_C2H2_type"/>
</dbReference>
<feature type="domain" description="PHD-type" evidence="13">
    <location>
        <begin position="1002"/>
        <end position="1062"/>
    </location>
</feature>
<evidence type="ECO:0000256" key="6">
    <source>
        <dbReference type="ARBA" id="ARBA00022833"/>
    </source>
</evidence>
<dbReference type="PROSITE" id="PS50016">
    <property type="entry name" value="ZF_PHD_2"/>
    <property type="match status" value="2"/>
</dbReference>
<dbReference type="Gene3D" id="2.130.10.10">
    <property type="entry name" value="YVTN repeat-like/Quinoprotein amine dehydrogenase"/>
    <property type="match status" value="1"/>
</dbReference>
<evidence type="ECO:0000256" key="3">
    <source>
        <dbReference type="ARBA" id="ARBA00022723"/>
    </source>
</evidence>
<dbReference type="InterPro" id="IPR019787">
    <property type="entry name" value="Znf_PHD-finger"/>
</dbReference>
<name>A0A1I7XVP1_HETBA</name>
<evidence type="ECO:0000313" key="16">
    <source>
        <dbReference type="WBParaSite" id="Hba_21641"/>
    </source>
</evidence>
<dbReference type="FunFam" id="3.30.40.10:FF:000005">
    <property type="entry name" value="zinc finger protein isoform X1"/>
    <property type="match status" value="1"/>
</dbReference>
<dbReference type="Pfam" id="PF00628">
    <property type="entry name" value="PHD"/>
    <property type="match status" value="2"/>
</dbReference>
<evidence type="ECO:0000256" key="11">
    <source>
        <dbReference type="PROSITE-ProRule" id="PRU00221"/>
    </source>
</evidence>
<dbReference type="WBParaSite" id="Hba_21641">
    <property type="protein sequence ID" value="Hba_21641"/>
    <property type="gene ID" value="Hba_21641"/>
</dbReference>
<evidence type="ECO:0000256" key="7">
    <source>
        <dbReference type="ARBA" id="ARBA00023015"/>
    </source>
</evidence>
<protein>
    <submittedName>
        <fullName evidence="16">WD_REPEATS_REGION domain-containing protein</fullName>
    </submittedName>
</protein>
<comment type="similarity">
    <text evidence="2">Belongs to the requiem/DPF family.</text>
</comment>
<dbReference type="CDD" id="cd15526">
    <property type="entry name" value="PHD1_MOZ_d4"/>
    <property type="match status" value="1"/>
</dbReference>
<dbReference type="PANTHER" id="PTHR45888:SF5">
    <property type="entry name" value="D4, ISOFORM A"/>
    <property type="match status" value="1"/>
</dbReference>
<feature type="compositionally biased region" description="Acidic residues" evidence="12">
    <location>
        <begin position="887"/>
        <end position="906"/>
    </location>
</feature>
<dbReference type="InterPro" id="IPR001965">
    <property type="entry name" value="Znf_PHD"/>
</dbReference>
<evidence type="ECO:0000256" key="9">
    <source>
        <dbReference type="ARBA" id="ARBA00023242"/>
    </source>
</evidence>
<keyword evidence="5 10" id="KW-0863">Zinc-finger</keyword>
<dbReference type="AlphaFoldDB" id="A0A1I7XVP1"/>
<evidence type="ECO:0000256" key="1">
    <source>
        <dbReference type="ARBA" id="ARBA00004123"/>
    </source>
</evidence>
<evidence type="ECO:0000259" key="14">
    <source>
        <dbReference type="PROSITE" id="PS50157"/>
    </source>
</evidence>
<dbReference type="PROSITE" id="PS00028">
    <property type="entry name" value="ZINC_FINGER_C2H2_1"/>
    <property type="match status" value="1"/>
</dbReference>
<keyword evidence="7" id="KW-0805">Transcription regulation</keyword>
<dbReference type="Proteomes" id="UP000095283">
    <property type="component" value="Unplaced"/>
</dbReference>
<keyword evidence="4" id="KW-0677">Repeat</keyword>
<dbReference type="CDD" id="cd15530">
    <property type="entry name" value="PHD2_d4"/>
    <property type="match status" value="1"/>
</dbReference>
<dbReference type="InterPro" id="IPR015943">
    <property type="entry name" value="WD40/YVTN_repeat-like_dom_sf"/>
</dbReference>
<dbReference type="GO" id="GO:0008270">
    <property type="term" value="F:zinc ion binding"/>
    <property type="evidence" value="ECO:0007669"/>
    <property type="project" value="UniProtKB-KW"/>
</dbReference>
<dbReference type="SMART" id="SM00320">
    <property type="entry name" value="WD40"/>
    <property type="match status" value="3"/>
</dbReference>
<reference evidence="16" key="1">
    <citation type="submission" date="2016-11" db="UniProtKB">
        <authorList>
            <consortium name="WormBaseParasite"/>
        </authorList>
    </citation>
    <scope>IDENTIFICATION</scope>
</reference>
<dbReference type="PROSITE" id="PS50082">
    <property type="entry name" value="WD_REPEATS_2"/>
    <property type="match status" value="1"/>
</dbReference>
<proteinExistence type="inferred from homology"/>
<dbReference type="InterPro" id="IPR025750">
    <property type="entry name" value="DPF1-3_N"/>
</dbReference>